<dbReference type="AlphaFoldDB" id="A0AAV7IFE4"/>
<sequence>MIAGIFALETEVGPCPVITKNYLNLAGIIGRWYTYQQNSNFVDKLSVSQTIDVQPVDQNNAQLIFSDYSLLTKNKSTIVVQIQVDKNQLTNTLHIPGFGTTESIFYVLGTDYTRYGIIYGCEEYGNQHFHRVWIVTRERFPPASTNISQIVRRAFERNGLKFMQFTKIDQSCSYD</sequence>
<comment type="caution">
    <text evidence="1">The sequence shown here is derived from an EMBL/GenBank/DDBJ whole genome shotgun (WGS) entry which is preliminary data.</text>
</comment>
<organism evidence="1 2">
    <name type="scientific">Cotesia glomerata</name>
    <name type="common">Lepidopteran parasitic wasp</name>
    <name type="synonym">Apanteles glomeratus</name>
    <dbReference type="NCBI Taxonomy" id="32391"/>
    <lineage>
        <taxon>Eukaryota</taxon>
        <taxon>Metazoa</taxon>
        <taxon>Ecdysozoa</taxon>
        <taxon>Arthropoda</taxon>
        <taxon>Hexapoda</taxon>
        <taxon>Insecta</taxon>
        <taxon>Pterygota</taxon>
        <taxon>Neoptera</taxon>
        <taxon>Endopterygota</taxon>
        <taxon>Hymenoptera</taxon>
        <taxon>Apocrita</taxon>
        <taxon>Ichneumonoidea</taxon>
        <taxon>Braconidae</taxon>
        <taxon>Microgastrinae</taxon>
        <taxon>Cotesia</taxon>
    </lineage>
</organism>
<reference evidence="1 2" key="1">
    <citation type="journal article" date="2021" name="J. Hered.">
        <title>A chromosome-level genome assembly of the parasitoid wasp, Cotesia glomerata (Hymenoptera: Braconidae).</title>
        <authorList>
            <person name="Pinto B.J."/>
            <person name="Weis J.J."/>
            <person name="Gamble T."/>
            <person name="Ode P.J."/>
            <person name="Paul R."/>
            <person name="Zaspel J.M."/>
        </authorList>
    </citation>
    <scope>NUCLEOTIDE SEQUENCE [LARGE SCALE GENOMIC DNA]</scope>
    <source>
        <strain evidence="1">CgM1</strain>
    </source>
</reference>
<evidence type="ECO:0000313" key="1">
    <source>
        <dbReference type="EMBL" id="KAH0551914.1"/>
    </source>
</evidence>
<dbReference type="SUPFAM" id="SSF50814">
    <property type="entry name" value="Lipocalins"/>
    <property type="match status" value="1"/>
</dbReference>
<name>A0AAV7IFE4_COTGL</name>
<dbReference type="Proteomes" id="UP000826195">
    <property type="component" value="Unassembled WGS sequence"/>
</dbReference>
<evidence type="ECO:0000313" key="2">
    <source>
        <dbReference type="Proteomes" id="UP000826195"/>
    </source>
</evidence>
<gene>
    <name evidence="1" type="ORF">KQX54_002978</name>
</gene>
<protein>
    <recommendedName>
        <fullName evidence="3">Lipocalin/cytosolic fatty-acid binding domain-containing protein</fullName>
    </recommendedName>
</protein>
<evidence type="ECO:0008006" key="3">
    <source>
        <dbReference type="Google" id="ProtNLM"/>
    </source>
</evidence>
<keyword evidence="2" id="KW-1185">Reference proteome</keyword>
<dbReference type="EMBL" id="JAHXZJ010001492">
    <property type="protein sequence ID" value="KAH0551914.1"/>
    <property type="molecule type" value="Genomic_DNA"/>
</dbReference>
<dbReference type="InterPro" id="IPR012674">
    <property type="entry name" value="Calycin"/>
</dbReference>
<accession>A0AAV7IFE4</accession>
<dbReference type="Gene3D" id="2.40.128.20">
    <property type="match status" value="1"/>
</dbReference>
<proteinExistence type="predicted"/>